<feature type="domain" description="NAD-glutamate dehydrogenase ACT3" evidence="6">
    <location>
        <begin position="563"/>
        <end position="633"/>
    </location>
</feature>
<evidence type="ECO:0000313" key="8">
    <source>
        <dbReference type="Proteomes" id="UP000283458"/>
    </source>
</evidence>
<dbReference type="GO" id="GO:0006538">
    <property type="term" value="P:L-glutamate catabolic process"/>
    <property type="evidence" value="ECO:0007669"/>
    <property type="project" value="InterPro"/>
</dbReference>
<feature type="domain" description="NAD-glutamate dehydrogenase N-terminal ACT1" evidence="4">
    <location>
        <begin position="42"/>
        <end position="186"/>
    </location>
</feature>
<dbReference type="Pfam" id="PF21074">
    <property type="entry name" value="GDH_C"/>
    <property type="match status" value="1"/>
</dbReference>
<dbReference type="Pfam" id="PF05088">
    <property type="entry name" value="Bac_GDH_CD"/>
    <property type="match status" value="1"/>
</dbReference>
<dbReference type="InterPro" id="IPR048381">
    <property type="entry name" value="GDH_C"/>
</dbReference>
<gene>
    <name evidence="7" type="ORF">D3877_21275</name>
</gene>
<organism evidence="7 8">
    <name type="scientific">Azospirillum cavernae</name>
    <dbReference type="NCBI Taxonomy" id="2320860"/>
    <lineage>
        <taxon>Bacteria</taxon>
        <taxon>Pseudomonadati</taxon>
        <taxon>Pseudomonadota</taxon>
        <taxon>Alphaproteobacteria</taxon>
        <taxon>Rhodospirillales</taxon>
        <taxon>Azospirillaceae</taxon>
        <taxon>Azospirillum</taxon>
    </lineage>
</organism>
<feature type="domain" description="NAD-glutamate dehydrogenase catalytic" evidence="2">
    <location>
        <begin position="735"/>
        <end position="1236"/>
    </location>
</feature>
<dbReference type="Pfam" id="PF21079">
    <property type="entry name" value="GDH_HM2"/>
    <property type="match status" value="1"/>
</dbReference>
<dbReference type="Gene3D" id="3.40.50.720">
    <property type="entry name" value="NAD(P)-binding Rossmann-like Domain"/>
    <property type="match status" value="1"/>
</dbReference>
<feature type="domain" description="NAD-glutamate dehydrogenase ACT2" evidence="5">
    <location>
        <begin position="418"/>
        <end position="505"/>
    </location>
</feature>
<dbReference type="SUPFAM" id="SSF53223">
    <property type="entry name" value="Aminoacid dehydrogenase-like, N-terminal domain"/>
    <property type="match status" value="1"/>
</dbReference>
<reference evidence="7 8" key="1">
    <citation type="submission" date="2018-09" db="EMBL/GenBank/DDBJ databases">
        <authorList>
            <person name="Zhu H."/>
        </authorList>
    </citation>
    <scope>NUCLEOTIDE SEQUENCE [LARGE SCALE GENOMIC DNA]</scope>
    <source>
        <strain evidence="7 8">K2W22B-5</strain>
    </source>
</reference>
<dbReference type="Pfam" id="PF21073">
    <property type="entry name" value="GDH_HM1"/>
    <property type="match status" value="1"/>
</dbReference>
<evidence type="ECO:0000259" key="5">
    <source>
        <dbReference type="Pfam" id="PF21076"/>
    </source>
</evidence>
<dbReference type="GO" id="GO:0004352">
    <property type="term" value="F:glutamate dehydrogenase (NAD+) activity"/>
    <property type="evidence" value="ECO:0007669"/>
    <property type="project" value="InterPro"/>
</dbReference>
<dbReference type="PANTHER" id="PTHR43403:SF1">
    <property type="entry name" value="NAD-SPECIFIC GLUTAMATE DEHYDROGENASE"/>
    <property type="match status" value="1"/>
</dbReference>
<comment type="caution">
    <text evidence="7">The sequence shown here is derived from an EMBL/GenBank/DDBJ whole genome shotgun (WGS) entry which is preliminary data.</text>
</comment>
<dbReference type="InterPro" id="IPR049059">
    <property type="entry name" value="NAD_Glu_DH_HM1"/>
</dbReference>
<dbReference type="InterPro" id="IPR049058">
    <property type="entry name" value="NAD_Glu_DH_HM2"/>
</dbReference>
<dbReference type="RefSeq" id="WP_119833138.1">
    <property type="nucleotide sequence ID" value="NZ_QYUL01000003.1"/>
</dbReference>
<evidence type="ECO:0000259" key="2">
    <source>
        <dbReference type="Pfam" id="PF05088"/>
    </source>
</evidence>
<keyword evidence="1" id="KW-0560">Oxidoreductase</keyword>
<name>A0A418VT74_9PROT</name>
<dbReference type="Pfam" id="PF21075">
    <property type="entry name" value="GDH_ACT1"/>
    <property type="match status" value="1"/>
</dbReference>
<dbReference type="InterPro" id="IPR036291">
    <property type="entry name" value="NAD(P)-bd_dom_sf"/>
</dbReference>
<dbReference type="PIRSF" id="PIRSF036761">
    <property type="entry name" value="GDH_Mll4104"/>
    <property type="match status" value="1"/>
</dbReference>
<dbReference type="PANTHER" id="PTHR43403">
    <property type="entry name" value="NAD-SPECIFIC GLUTAMATE DEHYDROGENASE"/>
    <property type="match status" value="1"/>
</dbReference>
<dbReference type="EMBL" id="QYUL01000003">
    <property type="protein sequence ID" value="RJF79685.1"/>
    <property type="molecule type" value="Genomic_DNA"/>
</dbReference>
<evidence type="ECO:0000259" key="3">
    <source>
        <dbReference type="Pfam" id="PF21074"/>
    </source>
</evidence>
<dbReference type="InterPro" id="IPR024727">
    <property type="entry name" value="NAD_Glu_DH_N_ACT1"/>
</dbReference>
<dbReference type="InterPro" id="IPR049056">
    <property type="entry name" value="NAD_Glu_DH_HM3"/>
</dbReference>
<dbReference type="InterPro" id="IPR049064">
    <property type="entry name" value="NAD_Glu_DH_ACT3"/>
</dbReference>
<dbReference type="InterPro" id="IPR049062">
    <property type="entry name" value="NAD_Glu_DH_ACT2"/>
</dbReference>
<dbReference type="OrthoDB" id="9758052at2"/>
<dbReference type="GO" id="GO:0004069">
    <property type="term" value="F:L-aspartate:2-oxoglutarate aminotransferase activity"/>
    <property type="evidence" value="ECO:0007669"/>
    <property type="project" value="InterPro"/>
</dbReference>
<sequence>MLEQGLPEPGNLRRRIDDALGRVTGLVRDRIDRDGVATVDWFVRHFYANVPPDDLVNTPDEQLYGAALAMWQAARRRQPGAATVRVYTPRVEQAGWHAQRTIVEIVNDDMPFLVDSVTAELHRQGLTVHLVIHPVLPILRDAAGEVTGLYEPGTDAPVGARPESLMHVQLNPVGDPAAQERIRAGLEGVLADVRAAVEDWRTIGSRVAESAALTTAAHAALPDGEAEEAAAFLAWMDADNFTYLGARDYRVADGDEPGLELIAGSGLGVLRDDDVSVFDGLRHSASLSPEVRAFLRQPRPLLVTKANRDSTVHRSVALDVVLIKRFDAAGRIIGERLLVGLFTASAYNASPRDIPILRRKVADVATRAGFDPQGHDGKALLNILETYPRDELFQIQPGELFDTALGILHLQERQRLALFVRKDSFERFVSALVFVPRDRFDTDLRRKIQTILEESYNGRGVAFYTQLGDSSLARLHLIVQAGVGGIPAVDLGALEQRLVQTSRGWSDHLRAALIDANGEERGLALAARYADAFPVGYRDSHSAAQAVFDIGRIEQALAGSGFSINLGRPLEAEEDELHVTIHHVGRPIALSDTLPMLEHMDLRVITEEPFAVTPLGAKQPVWVQDFAVRSATRWPTDAADAKRHFQEAFAAVWDGRMEDDGFNRLILRAGLTAREVVVVRAYAKFLKQARFAYAQDTVEATLAAHPDTARLIAQLFAARFDPKNRADEAPILEAIDGALDAVTNLDDDRILRRFVTLVRATLRTNAYQTLPNGQPKPYLSLKFNSGQIDELPLPRPWVEVFVYSPRMEGVHLRGGKVARGGIRWSDRREDFRTEILGLMKAQMVKNTVIVPVGSKGGFVLKRPPPASAGREAFQAEGVECYKLLMRGLLDLTDNLTADGSVMPPADVVRHDGDDPYLVVAADKGTATFSDIANGVSIDHGFWLGDAFASGGSVGYDHKVMGITARGAWESVKRHFRETGLDIQTTDFSVVGVGDMSGDVFGNGMLLSKHIRLLAAFDHRHIFLDPDPNPAASWAERARLFALPRSSWAEYDRALLSKGGMIVERSLKSVELTPEVRACFGVEATHIAPAELMRRLLTAKVDLLWFGGIGTYIKESGETNAEAGDKATDALRVDGRDIRATVIGEGANLGATQRGRIEAARFGANGQGVRLNTDAIDNSAGVDTSDHEVNIKVLLGDVVARGDMTTKQRDVLMAAMTDEVAGLVLADNYRQSQALTIAQAQGPALLEAQARFIRTLEKAGRLNRAIEYLPSDEDLAERMAERRGLTRPELAVLLAYAKITLYDDLLASDLPDDPAMAGDLLAYFPKPLQESQGEAIARHRLRREIVATQVTNSLVNRVGPTFVREMMEKTGLGPADVARAYAITREVFGLRDLWTAIDALDNRVPAAAQDALTLDILALVERSVGWFLVNGDHPLSITAGVASFRPSVDALVADLDRVLDAEEQARLSARATRHSAQGVPDALAQRIAALPVLAAAPDLARVATRTGQPVTAVAAVYVGLGRRFALDWLRDKAQATRAENHWQKQAVAAIVDDLFAHQMELTVRVLESAATTDGQDGAEGWIARWTAGRRAAVERIEPLIAELRGQSAVDLPMLTVASRQLRGLTSGA</sequence>
<dbReference type="Pfam" id="PF21078">
    <property type="entry name" value="GDH_HM3"/>
    <property type="match status" value="1"/>
</dbReference>
<dbReference type="InterPro" id="IPR028971">
    <property type="entry name" value="NAD-GDH_cat"/>
</dbReference>
<evidence type="ECO:0000256" key="1">
    <source>
        <dbReference type="ARBA" id="ARBA00023002"/>
    </source>
</evidence>
<dbReference type="InterPro" id="IPR046346">
    <property type="entry name" value="Aminoacid_DH-like_N_sf"/>
</dbReference>
<evidence type="ECO:0000259" key="4">
    <source>
        <dbReference type="Pfam" id="PF21075"/>
    </source>
</evidence>
<proteinExistence type="predicted"/>
<evidence type="ECO:0000259" key="6">
    <source>
        <dbReference type="Pfam" id="PF21077"/>
    </source>
</evidence>
<protein>
    <submittedName>
        <fullName evidence="7">NAD-glutamate dehydrogenase</fullName>
    </submittedName>
</protein>
<dbReference type="SUPFAM" id="SSF51735">
    <property type="entry name" value="NAD(P)-binding Rossmann-fold domains"/>
    <property type="match status" value="1"/>
</dbReference>
<dbReference type="Pfam" id="PF21077">
    <property type="entry name" value="GDH_ACT3"/>
    <property type="match status" value="1"/>
</dbReference>
<dbReference type="InterPro" id="IPR007780">
    <property type="entry name" value="NAD_Glu_DH_bac"/>
</dbReference>
<evidence type="ECO:0000313" key="7">
    <source>
        <dbReference type="EMBL" id="RJF79685.1"/>
    </source>
</evidence>
<keyword evidence="8" id="KW-1185">Reference proteome</keyword>
<feature type="domain" description="NAD-specific glutamate dehydrogenase C-terminal" evidence="3">
    <location>
        <begin position="1282"/>
        <end position="1621"/>
    </location>
</feature>
<dbReference type="Pfam" id="PF21076">
    <property type="entry name" value="GDH_ACT2"/>
    <property type="match status" value="1"/>
</dbReference>
<accession>A0A418VT74</accession>
<dbReference type="Proteomes" id="UP000283458">
    <property type="component" value="Unassembled WGS sequence"/>
</dbReference>